<accession>A0ABQ5TEC0</accession>
<gene>
    <name evidence="3" type="ORF">MACH08_01810</name>
</gene>
<dbReference type="PANTHER" id="PTHR46558:SF11">
    <property type="entry name" value="HTH-TYPE TRANSCRIPTIONAL REGULATOR XRE"/>
    <property type="match status" value="1"/>
</dbReference>
<proteinExistence type="predicted"/>
<sequence length="123" mass="14344">MDIGDRIIQLREAKRWSQKELAKIAQINVSVMNRIEAGDRPIRGGELSRFASIFEVSTDFLLGRTNEIKQNTSDEKQYFIEKIQEDFPEADLMFNDLASFSSKDLQDVYDYIRFKKSQKENNA</sequence>
<feature type="domain" description="HTH cro/C1-type" evidence="2">
    <location>
        <begin position="7"/>
        <end position="61"/>
    </location>
</feature>
<evidence type="ECO:0000256" key="1">
    <source>
        <dbReference type="ARBA" id="ARBA00023125"/>
    </source>
</evidence>
<keyword evidence="1" id="KW-0238">DNA-binding</keyword>
<dbReference type="Pfam" id="PF01381">
    <property type="entry name" value="HTH_3"/>
    <property type="match status" value="1"/>
</dbReference>
<comment type="caution">
    <text evidence="3">The sequence shown here is derived from an EMBL/GenBank/DDBJ whole genome shotgun (WGS) entry which is preliminary data.</text>
</comment>
<evidence type="ECO:0000313" key="4">
    <source>
        <dbReference type="Proteomes" id="UP001275436"/>
    </source>
</evidence>
<dbReference type="SMART" id="SM00530">
    <property type="entry name" value="HTH_XRE"/>
    <property type="match status" value="1"/>
</dbReference>
<evidence type="ECO:0000313" key="3">
    <source>
        <dbReference type="EMBL" id="GLO64397.1"/>
    </source>
</evidence>
<keyword evidence="4" id="KW-1185">Reference proteome</keyword>
<name>A0ABQ5TEC0_9BACI</name>
<dbReference type="CDD" id="cd00093">
    <property type="entry name" value="HTH_XRE"/>
    <property type="match status" value="1"/>
</dbReference>
<evidence type="ECO:0000259" key="2">
    <source>
        <dbReference type="PROSITE" id="PS50943"/>
    </source>
</evidence>
<dbReference type="PANTHER" id="PTHR46558">
    <property type="entry name" value="TRACRIPTIONAL REGULATORY PROTEIN-RELATED-RELATED"/>
    <property type="match status" value="1"/>
</dbReference>
<dbReference type="PROSITE" id="PS50943">
    <property type="entry name" value="HTH_CROC1"/>
    <property type="match status" value="1"/>
</dbReference>
<dbReference type="Gene3D" id="1.10.260.40">
    <property type="entry name" value="lambda repressor-like DNA-binding domains"/>
    <property type="match status" value="1"/>
</dbReference>
<organism evidence="3 4">
    <name type="scientific">Oceanobacillus kimchii</name>
    <dbReference type="NCBI Taxonomy" id="746691"/>
    <lineage>
        <taxon>Bacteria</taxon>
        <taxon>Bacillati</taxon>
        <taxon>Bacillota</taxon>
        <taxon>Bacilli</taxon>
        <taxon>Bacillales</taxon>
        <taxon>Bacillaceae</taxon>
        <taxon>Oceanobacillus</taxon>
    </lineage>
</organism>
<dbReference type="EMBL" id="BSKO01000001">
    <property type="protein sequence ID" value="GLO64397.1"/>
    <property type="molecule type" value="Genomic_DNA"/>
</dbReference>
<reference evidence="3 4" key="1">
    <citation type="submission" date="2023-02" db="EMBL/GenBank/DDBJ databases">
        <title>Oceanobacillus kimchii IFOP_LL358 isolated form Alexandrium catenella lab strain.</title>
        <authorList>
            <person name="Gajardo G."/>
            <person name="Ueki S."/>
            <person name="Maruyama F."/>
        </authorList>
    </citation>
    <scope>NUCLEOTIDE SEQUENCE [LARGE SCALE GENOMIC DNA]</scope>
    <source>
        <strain evidence="3 4">IFOP_LL358</strain>
    </source>
</reference>
<dbReference type="Proteomes" id="UP001275436">
    <property type="component" value="Unassembled WGS sequence"/>
</dbReference>
<dbReference type="InterPro" id="IPR010982">
    <property type="entry name" value="Lambda_DNA-bd_dom_sf"/>
</dbReference>
<dbReference type="InterPro" id="IPR001387">
    <property type="entry name" value="Cro/C1-type_HTH"/>
</dbReference>
<dbReference type="SUPFAM" id="SSF47413">
    <property type="entry name" value="lambda repressor-like DNA-binding domains"/>
    <property type="match status" value="1"/>
</dbReference>
<dbReference type="RefSeq" id="WP_317957564.1">
    <property type="nucleotide sequence ID" value="NZ_BSKO01000001.1"/>
</dbReference>
<protein>
    <submittedName>
        <fullName evidence="3">Transcriptional regulator</fullName>
    </submittedName>
</protein>